<feature type="domain" description="GST C-terminal" evidence="4">
    <location>
        <begin position="107"/>
        <end position="227"/>
    </location>
</feature>
<feature type="region of interest" description="Disordered" evidence="2">
    <location>
        <begin position="1"/>
        <end position="31"/>
    </location>
</feature>
<comment type="function">
    <text evidence="1">Is involved in the conjugation of reduced glutathione to a wide number of exogenous and endogenous hydrophobic electrophiles.</text>
</comment>
<dbReference type="PANTHER" id="PTHR11260">
    <property type="entry name" value="GLUTATHIONE S-TRANSFERASE, GST, SUPERFAMILY, GST DOMAIN CONTAINING"/>
    <property type="match status" value="1"/>
</dbReference>
<keyword evidence="3" id="KW-0812">Transmembrane</keyword>
<accession>A0A7J7CC03</accession>
<dbReference type="GO" id="GO:0006749">
    <property type="term" value="P:glutathione metabolic process"/>
    <property type="evidence" value="ECO:0007669"/>
    <property type="project" value="InterPro"/>
</dbReference>
<dbReference type="InterPro" id="IPR045074">
    <property type="entry name" value="GST_C_Tau"/>
</dbReference>
<keyword evidence="1" id="KW-0963">Cytoplasm</keyword>
<evidence type="ECO:0000259" key="4">
    <source>
        <dbReference type="PROSITE" id="PS50405"/>
    </source>
</evidence>
<dbReference type="Gene3D" id="1.20.1050.10">
    <property type="match status" value="1"/>
</dbReference>
<feature type="transmembrane region" description="Helical" evidence="3">
    <location>
        <begin position="41"/>
        <end position="62"/>
    </location>
</feature>
<dbReference type="GO" id="GO:0005829">
    <property type="term" value="C:cytosol"/>
    <property type="evidence" value="ECO:0007669"/>
    <property type="project" value="UniProtKB-SubCell"/>
</dbReference>
<evidence type="ECO:0000256" key="3">
    <source>
        <dbReference type="SAM" id="Phobius"/>
    </source>
</evidence>
<sequence length="232" mass="25896">MATPTSLLLPEQQQQQAGEIGSNSEAVPGSSSASSGSMGSFFAVMSILVVLAIVSCVVGRMCRDGKIEHSMSPLDGIRYSGCFGRVRRKWRTCMDGHDTEVGAKVVDFGREGKDVQAKDGEVEFYDSSRKIWTTKGDELEAAKEEFIGILKVLEDQLGDKPYFGGDKFGFVDISLITFYSWFYTYETFGNFSIETRLPKLISWAKRCMQKETVSKSLADEKEVYLQLRCHVE</sequence>
<dbReference type="InParanoid" id="A0A7J7CC03"/>
<comment type="caution">
    <text evidence="5">The sequence shown here is derived from an EMBL/GenBank/DDBJ whole genome shotgun (WGS) entry which is preliminary data.</text>
</comment>
<evidence type="ECO:0000313" key="5">
    <source>
        <dbReference type="EMBL" id="KAF5731649.1"/>
    </source>
</evidence>
<proteinExistence type="inferred from homology"/>
<keyword evidence="6" id="KW-1185">Reference proteome</keyword>
<feature type="compositionally biased region" description="Polar residues" evidence="2">
    <location>
        <begin position="1"/>
        <end position="17"/>
    </location>
</feature>
<name>A0A7J7CC03_TRIWF</name>
<comment type="catalytic activity">
    <reaction evidence="1">
        <text>RX + glutathione = an S-substituted glutathione + a halide anion + H(+)</text>
        <dbReference type="Rhea" id="RHEA:16437"/>
        <dbReference type="ChEBI" id="CHEBI:15378"/>
        <dbReference type="ChEBI" id="CHEBI:16042"/>
        <dbReference type="ChEBI" id="CHEBI:17792"/>
        <dbReference type="ChEBI" id="CHEBI:57925"/>
        <dbReference type="ChEBI" id="CHEBI:90779"/>
        <dbReference type="EC" id="2.5.1.18"/>
    </reaction>
</comment>
<comment type="similarity">
    <text evidence="1">Belongs to the GST superfamily.</text>
</comment>
<comment type="subcellular location">
    <subcellularLocation>
        <location evidence="1">Cytoplasm</location>
        <location evidence="1">Cytosol</location>
    </subcellularLocation>
</comment>
<gene>
    <name evidence="5" type="ORF">HS088_TW18G00332</name>
</gene>
<dbReference type="PANTHER" id="PTHR11260:SF773">
    <property type="entry name" value="GLUTATHIONE S-TRANSFERASE U26"/>
    <property type="match status" value="1"/>
</dbReference>
<dbReference type="AlphaFoldDB" id="A0A7J7CC03"/>
<dbReference type="GO" id="GO:0004364">
    <property type="term" value="F:glutathione transferase activity"/>
    <property type="evidence" value="ECO:0007669"/>
    <property type="project" value="UniProtKB-UniRule"/>
</dbReference>
<keyword evidence="3" id="KW-0472">Membrane</keyword>
<dbReference type="PROSITE" id="PS50405">
    <property type="entry name" value="GST_CTER"/>
    <property type="match status" value="1"/>
</dbReference>
<dbReference type="SUPFAM" id="SSF47616">
    <property type="entry name" value="GST C-terminal domain-like"/>
    <property type="match status" value="1"/>
</dbReference>
<evidence type="ECO:0000256" key="1">
    <source>
        <dbReference type="RuleBase" id="RU369102"/>
    </source>
</evidence>
<feature type="compositionally biased region" description="Low complexity" evidence="2">
    <location>
        <begin position="21"/>
        <end position="31"/>
    </location>
</feature>
<dbReference type="Proteomes" id="UP000593562">
    <property type="component" value="Unassembled WGS sequence"/>
</dbReference>
<reference evidence="5 6" key="1">
    <citation type="journal article" date="2020" name="Nat. Commun.">
        <title>Genome of Tripterygium wilfordii and identification of cytochrome P450 involved in triptolide biosynthesis.</title>
        <authorList>
            <person name="Tu L."/>
            <person name="Su P."/>
            <person name="Zhang Z."/>
            <person name="Gao L."/>
            <person name="Wang J."/>
            <person name="Hu T."/>
            <person name="Zhou J."/>
            <person name="Zhang Y."/>
            <person name="Zhao Y."/>
            <person name="Liu Y."/>
            <person name="Song Y."/>
            <person name="Tong Y."/>
            <person name="Lu Y."/>
            <person name="Yang J."/>
            <person name="Xu C."/>
            <person name="Jia M."/>
            <person name="Peters R.J."/>
            <person name="Huang L."/>
            <person name="Gao W."/>
        </authorList>
    </citation>
    <scope>NUCLEOTIDE SEQUENCE [LARGE SCALE GENOMIC DNA]</scope>
    <source>
        <strain evidence="6">cv. XIE 37</strain>
        <tissue evidence="5">Leaf</tissue>
    </source>
</reference>
<evidence type="ECO:0000313" key="6">
    <source>
        <dbReference type="Proteomes" id="UP000593562"/>
    </source>
</evidence>
<dbReference type="Pfam" id="PF13410">
    <property type="entry name" value="GST_C_2"/>
    <property type="match status" value="1"/>
</dbReference>
<dbReference type="InterPro" id="IPR010987">
    <property type="entry name" value="Glutathione-S-Trfase_C-like"/>
</dbReference>
<dbReference type="EMBL" id="JAAARO010000018">
    <property type="protein sequence ID" value="KAF5731649.1"/>
    <property type="molecule type" value="Genomic_DNA"/>
</dbReference>
<dbReference type="CDD" id="cd03185">
    <property type="entry name" value="GST_C_Tau"/>
    <property type="match status" value="1"/>
</dbReference>
<dbReference type="InterPro" id="IPR045073">
    <property type="entry name" value="Omega/Tau-like"/>
</dbReference>
<dbReference type="EC" id="2.5.1.18" evidence="1"/>
<keyword evidence="3" id="KW-1133">Transmembrane helix</keyword>
<keyword evidence="1 5" id="KW-0808">Transferase</keyword>
<dbReference type="InterPro" id="IPR036282">
    <property type="entry name" value="Glutathione-S-Trfase_C_sf"/>
</dbReference>
<organism evidence="5 6">
    <name type="scientific">Tripterygium wilfordii</name>
    <name type="common">Thunder God vine</name>
    <dbReference type="NCBI Taxonomy" id="458696"/>
    <lineage>
        <taxon>Eukaryota</taxon>
        <taxon>Viridiplantae</taxon>
        <taxon>Streptophyta</taxon>
        <taxon>Embryophyta</taxon>
        <taxon>Tracheophyta</taxon>
        <taxon>Spermatophyta</taxon>
        <taxon>Magnoliopsida</taxon>
        <taxon>eudicotyledons</taxon>
        <taxon>Gunneridae</taxon>
        <taxon>Pentapetalae</taxon>
        <taxon>rosids</taxon>
        <taxon>fabids</taxon>
        <taxon>Celastrales</taxon>
        <taxon>Celastraceae</taxon>
        <taxon>Tripterygium</taxon>
    </lineage>
</organism>
<evidence type="ECO:0000256" key="2">
    <source>
        <dbReference type="SAM" id="MobiDB-lite"/>
    </source>
</evidence>
<protein>
    <recommendedName>
        <fullName evidence="1">Glutathione S-transferase</fullName>
        <ecNumber evidence="1">2.5.1.18</ecNumber>
    </recommendedName>
</protein>